<protein>
    <submittedName>
        <fullName evidence="10">FtsX-like permease family protein</fullName>
    </submittedName>
</protein>
<feature type="transmembrane region" description="Helical" evidence="7">
    <location>
        <begin position="353"/>
        <end position="373"/>
    </location>
</feature>
<feature type="domain" description="ABC3 transporter permease C-terminal" evidence="8">
    <location>
        <begin position="271"/>
        <end position="382"/>
    </location>
</feature>
<name>A0A3P3U393_9BACL</name>
<evidence type="ECO:0000313" key="11">
    <source>
        <dbReference type="Proteomes" id="UP000267017"/>
    </source>
</evidence>
<dbReference type="Pfam" id="PF02687">
    <property type="entry name" value="FtsX"/>
    <property type="match status" value="1"/>
</dbReference>
<dbReference type="InterPro" id="IPR050250">
    <property type="entry name" value="Macrolide_Exporter_MacB"/>
</dbReference>
<dbReference type="PANTHER" id="PTHR30572">
    <property type="entry name" value="MEMBRANE COMPONENT OF TRANSPORTER-RELATED"/>
    <property type="match status" value="1"/>
</dbReference>
<gene>
    <name evidence="10" type="ORF">EHV15_16160</name>
</gene>
<feature type="transmembrane region" description="Helical" evidence="7">
    <location>
        <begin position="263"/>
        <end position="290"/>
    </location>
</feature>
<feature type="transmembrane region" description="Helical" evidence="7">
    <location>
        <begin position="311"/>
        <end position="333"/>
    </location>
</feature>
<dbReference type="InterPro" id="IPR025857">
    <property type="entry name" value="MacB_PCD"/>
</dbReference>
<evidence type="ECO:0000259" key="9">
    <source>
        <dbReference type="Pfam" id="PF12704"/>
    </source>
</evidence>
<evidence type="ECO:0000256" key="6">
    <source>
        <dbReference type="ARBA" id="ARBA00038076"/>
    </source>
</evidence>
<dbReference type="PANTHER" id="PTHR30572:SF4">
    <property type="entry name" value="ABC TRANSPORTER PERMEASE YTRF"/>
    <property type="match status" value="1"/>
</dbReference>
<evidence type="ECO:0000256" key="1">
    <source>
        <dbReference type="ARBA" id="ARBA00004651"/>
    </source>
</evidence>
<dbReference type="EMBL" id="RRCN01000001">
    <property type="protein sequence ID" value="RRJ64286.1"/>
    <property type="molecule type" value="Genomic_DNA"/>
</dbReference>
<evidence type="ECO:0000259" key="8">
    <source>
        <dbReference type="Pfam" id="PF02687"/>
    </source>
</evidence>
<evidence type="ECO:0000313" key="10">
    <source>
        <dbReference type="EMBL" id="RRJ64286.1"/>
    </source>
</evidence>
<evidence type="ECO:0000256" key="2">
    <source>
        <dbReference type="ARBA" id="ARBA00022475"/>
    </source>
</evidence>
<keyword evidence="11" id="KW-1185">Reference proteome</keyword>
<evidence type="ECO:0000256" key="3">
    <source>
        <dbReference type="ARBA" id="ARBA00022692"/>
    </source>
</evidence>
<dbReference type="InterPro" id="IPR003838">
    <property type="entry name" value="ABC3_permease_C"/>
</dbReference>
<evidence type="ECO:0000256" key="5">
    <source>
        <dbReference type="ARBA" id="ARBA00023136"/>
    </source>
</evidence>
<accession>A0A3P3U393</accession>
<dbReference type="Proteomes" id="UP000267017">
    <property type="component" value="Unassembled WGS sequence"/>
</dbReference>
<sequence>MNIYQSIKMAWKSIIGNKVRSFLTMLGIIIGVSSVITLVSVGQGTTSSITEQLEGLGTDLLTVNIMGRGATTSLTYDEVKSLTEIAGVKAVSPIINGSATVKKGTINDSYTIEGISPSYEDVKDFHVQSGRYILDIDNEYRMKVALIGSQVASDFFGTDNPVGETLQLNGSSFKIVGLLEEKGDSATESNDDKILIPITTAERFLQSRGIRSITVQVEATDLVASTQTRLENWLDEKFMNADNSYNIFNAQDMMDTLNSTTQMLSLALGGIAGISLLVGGIGIMNIMLVSVSERTREIGVRKAIGAKKRDILLQFMVESTALSGFGGLIGVALGYGASALVASMSTLNTEVSFSIVLISFGFSLFIGIVFGMIPANKAAKLRPIYALRTD</sequence>
<dbReference type="GO" id="GO:0022857">
    <property type="term" value="F:transmembrane transporter activity"/>
    <property type="evidence" value="ECO:0007669"/>
    <property type="project" value="TreeGrafter"/>
</dbReference>
<keyword evidence="3 7" id="KW-0812">Transmembrane</keyword>
<feature type="transmembrane region" description="Helical" evidence="7">
    <location>
        <begin position="21"/>
        <end position="42"/>
    </location>
</feature>
<evidence type="ECO:0000256" key="4">
    <source>
        <dbReference type="ARBA" id="ARBA00022989"/>
    </source>
</evidence>
<reference evidence="10 11" key="1">
    <citation type="submission" date="2018-11" db="EMBL/GenBank/DDBJ databases">
        <title>Genome sequencing of Paenibacillus sp. KCOM 3021 (= ChDC PVNT-B20).</title>
        <authorList>
            <person name="Kook J.-K."/>
            <person name="Park S.-N."/>
            <person name="Lim Y.K."/>
        </authorList>
    </citation>
    <scope>NUCLEOTIDE SEQUENCE [LARGE SCALE GENOMIC DNA]</scope>
    <source>
        <strain evidence="10 11">KCOM 3021</strain>
    </source>
</reference>
<keyword evidence="4 7" id="KW-1133">Transmembrane helix</keyword>
<organism evidence="10 11">
    <name type="scientific">Paenibacillus oralis</name>
    <dbReference type="NCBI Taxonomy" id="2490856"/>
    <lineage>
        <taxon>Bacteria</taxon>
        <taxon>Bacillati</taxon>
        <taxon>Bacillota</taxon>
        <taxon>Bacilli</taxon>
        <taxon>Bacillales</taxon>
        <taxon>Paenibacillaceae</taxon>
        <taxon>Paenibacillus</taxon>
    </lineage>
</organism>
<dbReference type="Pfam" id="PF12704">
    <property type="entry name" value="MacB_PCD"/>
    <property type="match status" value="1"/>
</dbReference>
<feature type="domain" description="MacB-like periplasmic core" evidence="9">
    <location>
        <begin position="21"/>
        <end position="232"/>
    </location>
</feature>
<dbReference type="GO" id="GO:0005886">
    <property type="term" value="C:plasma membrane"/>
    <property type="evidence" value="ECO:0007669"/>
    <property type="project" value="UniProtKB-SubCell"/>
</dbReference>
<comment type="subcellular location">
    <subcellularLocation>
        <location evidence="1">Cell membrane</location>
        <topology evidence="1">Multi-pass membrane protein</topology>
    </subcellularLocation>
</comment>
<evidence type="ECO:0000256" key="7">
    <source>
        <dbReference type="SAM" id="Phobius"/>
    </source>
</evidence>
<keyword evidence="5 7" id="KW-0472">Membrane</keyword>
<comment type="caution">
    <text evidence="10">The sequence shown here is derived from an EMBL/GenBank/DDBJ whole genome shotgun (WGS) entry which is preliminary data.</text>
</comment>
<dbReference type="RefSeq" id="WP_128632102.1">
    <property type="nucleotide sequence ID" value="NZ_RRCN01000001.1"/>
</dbReference>
<comment type="similarity">
    <text evidence="6">Belongs to the ABC-4 integral membrane protein family.</text>
</comment>
<proteinExistence type="inferred from homology"/>
<dbReference type="AlphaFoldDB" id="A0A3P3U393"/>
<dbReference type="OrthoDB" id="9770036at2"/>
<keyword evidence="2" id="KW-1003">Cell membrane</keyword>